<dbReference type="Proteomes" id="UP000030153">
    <property type="component" value="Unassembled WGS sequence"/>
</dbReference>
<sequence length="113" mass="12837">MIKSNGLREVVRLLYRPRKPVIQKDLSPEEQEYLDGLPKQNHLGILAMFFGGLGFAFGSFYISIPIAALLYSIATVRTFDQKKHDNPWPFFIGLALSTVGIVLHIIQYTQPFI</sequence>
<organism evidence="2 3">
    <name type="scientific">Pontibacillus chungwhensis BH030062</name>
    <dbReference type="NCBI Taxonomy" id="1385513"/>
    <lineage>
        <taxon>Bacteria</taxon>
        <taxon>Bacillati</taxon>
        <taxon>Bacillota</taxon>
        <taxon>Bacilli</taxon>
        <taxon>Bacillales</taxon>
        <taxon>Bacillaceae</taxon>
        <taxon>Pontibacillus</taxon>
    </lineage>
</organism>
<evidence type="ECO:0000256" key="1">
    <source>
        <dbReference type="SAM" id="Phobius"/>
    </source>
</evidence>
<dbReference type="eggNOG" id="ENOG50331WA">
    <property type="taxonomic scope" value="Bacteria"/>
</dbReference>
<comment type="caution">
    <text evidence="2">The sequence shown here is derived from an EMBL/GenBank/DDBJ whole genome shotgun (WGS) entry which is preliminary data.</text>
</comment>
<feature type="transmembrane region" description="Helical" evidence="1">
    <location>
        <begin position="43"/>
        <end position="76"/>
    </location>
</feature>
<keyword evidence="1" id="KW-0812">Transmembrane</keyword>
<keyword evidence="3" id="KW-1185">Reference proteome</keyword>
<evidence type="ECO:0000313" key="3">
    <source>
        <dbReference type="Proteomes" id="UP000030153"/>
    </source>
</evidence>
<feature type="transmembrane region" description="Helical" evidence="1">
    <location>
        <begin position="88"/>
        <end position="106"/>
    </location>
</feature>
<dbReference type="AlphaFoldDB" id="A0A0A2UPW7"/>
<dbReference type="GO" id="GO:0051301">
    <property type="term" value="P:cell division"/>
    <property type="evidence" value="ECO:0007669"/>
    <property type="project" value="UniProtKB-KW"/>
</dbReference>
<reference evidence="2 3" key="1">
    <citation type="submission" date="2013-08" db="EMBL/GenBank/DDBJ databases">
        <title>Genome of Pontibacillus chungwhensis.</title>
        <authorList>
            <person name="Wang Q."/>
            <person name="Wang G."/>
        </authorList>
    </citation>
    <scope>NUCLEOTIDE SEQUENCE [LARGE SCALE GENOMIC DNA]</scope>
    <source>
        <strain evidence="2 3">BH030062</strain>
    </source>
</reference>
<keyword evidence="2" id="KW-0132">Cell division</keyword>
<keyword evidence="1" id="KW-0472">Membrane</keyword>
<keyword evidence="2" id="KW-0131">Cell cycle</keyword>
<gene>
    <name evidence="2" type="ORF">N780_05175</name>
</gene>
<proteinExistence type="predicted"/>
<accession>A0A0A2UPW7</accession>
<keyword evidence="1" id="KW-1133">Transmembrane helix</keyword>
<evidence type="ECO:0000313" key="2">
    <source>
        <dbReference type="EMBL" id="KGP90317.1"/>
    </source>
</evidence>
<name>A0A0A2UPW7_9BACI</name>
<protein>
    <submittedName>
        <fullName evidence="2">Cell division protein FtsK</fullName>
    </submittedName>
</protein>
<dbReference type="EMBL" id="AVBG01000013">
    <property type="protein sequence ID" value="KGP90317.1"/>
    <property type="molecule type" value="Genomic_DNA"/>
</dbReference>